<evidence type="ECO:0000313" key="3">
    <source>
        <dbReference type="Proteomes" id="UP000799438"/>
    </source>
</evidence>
<gene>
    <name evidence="2" type="ORF">K452DRAFT_322838</name>
</gene>
<dbReference type="AlphaFoldDB" id="A0A6A6AX23"/>
<dbReference type="EMBL" id="ML995550">
    <property type="protein sequence ID" value="KAF2135818.1"/>
    <property type="molecule type" value="Genomic_DNA"/>
</dbReference>
<evidence type="ECO:0000313" key="2">
    <source>
        <dbReference type="EMBL" id="KAF2135818.1"/>
    </source>
</evidence>
<proteinExistence type="predicted"/>
<organism evidence="2 3">
    <name type="scientific">Aplosporella prunicola CBS 121167</name>
    <dbReference type="NCBI Taxonomy" id="1176127"/>
    <lineage>
        <taxon>Eukaryota</taxon>
        <taxon>Fungi</taxon>
        <taxon>Dikarya</taxon>
        <taxon>Ascomycota</taxon>
        <taxon>Pezizomycotina</taxon>
        <taxon>Dothideomycetes</taxon>
        <taxon>Dothideomycetes incertae sedis</taxon>
        <taxon>Botryosphaeriales</taxon>
        <taxon>Aplosporellaceae</taxon>
        <taxon>Aplosporella</taxon>
    </lineage>
</organism>
<dbReference type="RefSeq" id="XP_033391536.1">
    <property type="nucleotide sequence ID" value="XM_033544564.1"/>
</dbReference>
<evidence type="ECO:0000256" key="1">
    <source>
        <dbReference type="SAM" id="SignalP"/>
    </source>
</evidence>
<accession>A0A6A6AX23</accession>
<feature type="chain" id="PRO_5025599201" evidence="1">
    <location>
        <begin position="22"/>
        <end position="91"/>
    </location>
</feature>
<dbReference type="GeneID" id="54302060"/>
<feature type="signal peptide" evidence="1">
    <location>
        <begin position="1"/>
        <end position="21"/>
    </location>
</feature>
<name>A0A6A6AX23_9PEZI</name>
<reference evidence="2" key="1">
    <citation type="journal article" date="2020" name="Stud. Mycol.">
        <title>101 Dothideomycetes genomes: a test case for predicting lifestyles and emergence of pathogens.</title>
        <authorList>
            <person name="Haridas S."/>
            <person name="Albert R."/>
            <person name="Binder M."/>
            <person name="Bloem J."/>
            <person name="Labutti K."/>
            <person name="Salamov A."/>
            <person name="Andreopoulos B."/>
            <person name="Baker S."/>
            <person name="Barry K."/>
            <person name="Bills G."/>
            <person name="Bluhm B."/>
            <person name="Cannon C."/>
            <person name="Castanera R."/>
            <person name="Culley D."/>
            <person name="Daum C."/>
            <person name="Ezra D."/>
            <person name="Gonzalez J."/>
            <person name="Henrissat B."/>
            <person name="Kuo A."/>
            <person name="Liang C."/>
            <person name="Lipzen A."/>
            <person name="Lutzoni F."/>
            <person name="Magnuson J."/>
            <person name="Mondo S."/>
            <person name="Nolan M."/>
            <person name="Ohm R."/>
            <person name="Pangilinan J."/>
            <person name="Park H.-J."/>
            <person name="Ramirez L."/>
            <person name="Alfaro M."/>
            <person name="Sun H."/>
            <person name="Tritt A."/>
            <person name="Yoshinaga Y."/>
            <person name="Zwiers L.-H."/>
            <person name="Turgeon B."/>
            <person name="Goodwin S."/>
            <person name="Spatafora J."/>
            <person name="Crous P."/>
            <person name="Grigoriev I."/>
        </authorList>
    </citation>
    <scope>NUCLEOTIDE SEQUENCE</scope>
    <source>
        <strain evidence="2">CBS 121167</strain>
    </source>
</reference>
<sequence length="91" mass="9448">MKAFYTILFAAAALAMPASEAQEKRGILVEMTPVYSGRHFGVGELQSCPSGCATCTPNGGGCSVADSNGYTMCCSRHCVLNPSTNTGMCTN</sequence>
<protein>
    <submittedName>
        <fullName evidence="2">Uncharacterized protein</fullName>
    </submittedName>
</protein>
<keyword evidence="3" id="KW-1185">Reference proteome</keyword>
<keyword evidence="1" id="KW-0732">Signal</keyword>
<dbReference type="Proteomes" id="UP000799438">
    <property type="component" value="Unassembled WGS sequence"/>
</dbReference>